<dbReference type="Proteomes" id="UP000665181">
    <property type="component" value="Unassembled WGS sequence"/>
</dbReference>
<accession>A0A8I1WC09</accession>
<comment type="caution">
    <text evidence="2">The sequence shown here is derived from an EMBL/GenBank/DDBJ whole genome shotgun (WGS) entry which is preliminary data.</text>
</comment>
<reference evidence="2" key="1">
    <citation type="submission" date="2021-03" db="EMBL/GenBank/DDBJ databases">
        <title>Isolation of Bacillus subtilis from fermented food sample.</title>
        <authorList>
            <person name="Lakshmanan V."/>
            <person name="Athira K."/>
            <person name="Rajagopal K."/>
        </authorList>
    </citation>
    <scope>NUCLEOTIDE SEQUENCE</scope>
    <source>
        <strain evidence="2">S1</strain>
    </source>
</reference>
<protein>
    <submittedName>
        <fullName evidence="2">Uncharacterized protein</fullName>
    </submittedName>
</protein>
<keyword evidence="1" id="KW-1133">Transmembrane helix</keyword>
<gene>
    <name evidence="2" type="ORF">J5227_07430</name>
</gene>
<keyword evidence="1" id="KW-0812">Transmembrane</keyword>
<feature type="transmembrane region" description="Helical" evidence="1">
    <location>
        <begin position="16"/>
        <end position="37"/>
    </location>
</feature>
<evidence type="ECO:0000256" key="1">
    <source>
        <dbReference type="SAM" id="Phobius"/>
    </source>
</evidence>
<name>A0A8I1WC09_BACIU</name>
<keyword evidence="1" id="KW-0472">Membrane</keyword>
<feature type="transmembrane region" description="Helical" evidence="1">
    <location>
        <begin position="49"/>
        <end position="71"/>
    </location>
</feature>
<evidence type="ECO:0000313" key="3">
    <source>
        <dbReference type="Proteomes" id="UP000665181"/>
    </source>
</evidence>
<dbReference type="RefSeq" id="WP_163117018.1">
    <property type="nucleotide sequence ID" value="NZ_CP120621.2"/>
</dbReference>
<dbReference type="AlphaFoldDB" id="A0A8I1WC09"/>
<dbReference type="EMBL" id="JAGFPW010000004">
    <property type="protein sequence ID" value="MBO3794141.1"/>
    <property type="molecule type" value="Genomic_DNA"/>
</dbReference>
<evidence type="ECO:0000313" key="2">
    <source>
        <dbReference type="EMBL" id="MBO3794141.1"/>
    </source>
</evidence>
<organism evidence="2 3">
    <name type="scientific">Bacillus subtilis</name>
    <dbReference type="NCBI Taxonomy" id="1423"/>
    <lineage>
        <taxon>Bacteria</taxon>
        <taxon>Bacillati</taxon>
        <taxon>Bacillota</taxon>
        <taxon>Bacilli</taxon>
        <taxon>Bacillales</taxon>
        <taxon>Bacillaceae</taxon>
        <taxon>Bacillus</taxon>
    </lineage>
</organism>
<proteinExistence type="predicted"/>
<sequence length="87" mass="10203">MKKINEKFLLRKINESLLIIQIVFPLAGIFLTIMTIWLANANQVNDIELYVIAGFSYGVFFFLFPLGIYIFRKRILIKKLNDIDGYQ</sequence>